<dbReference type="RefSeq" id="XP_027613771.1">
    <property type="nucleotide sequence ID" value="XM_027757970.1"/>
</dbReference>
<proteinExistence type="predicted"/>
<accession>A0A401GL11</accession>
<comment type="caution">
    <text evidence="1">The sequence shown here is derived from an EMBL/GenBank/DDBJ whole genome shotgun (WGS) entry which is preliminary data.</text>
</comment>
<evidence type="ECO:0000313" key="1">
    <source>
        <dbReference type="EMBL" id="GBE82858.1"/>
    </source>
</evidence>
<evidence type="ECO:0008006" key="3">
    <source>
        <dbReference type="Google" id="ProtNLM"/>
    </source>
</evidence>
<dbReference type="OrthoDB" id="3036049at2759"/>
<dbReference type="STRING" id="139825.A0A401GL11"/>
<dbReference type="GeneID" id="38779775"/>
<dbReference type="Proteomes" id="UP000287166">
    <property type="component" value="Unassembled WGS sequence"/>
</dbReference>
<reference evidence="1 2" key="1">
    <citation type="journal article" date="2018" name="Sci. Rep.">
        <title>Genome sequence of the cauliflower mushroom Sparassis crispa (Hanabiratake) and its association with beneficial usage.</title>
        <authorList>
            <person name="Kiyama R."/>
            <person name="Furutani Y."/>
            <person name="Kawaguchi K."/>
            <person name="Nakanishi T."/>
        </authorList>
    </citation>
    <scope>NUCLEOTIDE SEQUENCE [LARGE SCALE GENOMIC DNA]</scope>
</reference>
<dbReference type="EMBL" id="BFAD01000004">
    <property type="protein sequence ID" value="GBE82858.1"/>
    <property type="molecule type" value="Genomic_DNA"/>
</dbReference>
<organism evidence="1 2">
    <name type="scientific">Sparassis crispa</name>
    <dbReference type="NCBI Taxonomy" id="139825"/>
    <lineage>
        <taxon>Eukaryota</taxon>
        <taxon>Fungi</taxon>
        <taxon>Dikarya</taxon>
        <taxon>Basidiomycota</taxon>
        <taxon>Agaricomycotina</taxon>
        <taxon>Agaricomycetes</taxon>
        <taxon>Polyporales</taxon>
        <taxon>Sparassidaceae</taxon>
        <taxon>Sparassis</taxon>
    </lineage>
</organism>
<gene>
    <name evidence="1" type="ORF">SCP_0412450</name>
</gene>
<evidence type="ECO:0000313" key="2">
    <source>
        <dbReference type="Proteomes" id="UP000287166"/>
    </source>
</evidence>
<sequence>MRILLESVTPVVLKSAKTPRIQLSDSALDIEHLFTMLYDSQRYFSLSSGPVEFSMVLSLIRLGHKYEMTTLRDGALERLKTCFPADFEEWCELDEDGSAYVTMKPEDAIAAVNLAHLTQTDSVLPSALYGCCSLDTHTLLHGMLRTDGSSEKLSQEDLERCVEGRVKPMWRVKLMEANTRELRWVLKLDQASPACSQKWHCTVKLRELPAKAHREAHGSFYALTQWNAVFQLGVCDKCADMVTAAELEGRRKVWSKLPSLMGVTVEGWGSDS</sequence>
<dbReference type="InParanoid" id="A0A401GL11"/>
<protein>
    <recommendedName>
        <fullName evidence="3">BTB domain-containing protein</fullName>
    </recommendedName>
</protein>
<dbReference type="AlphaFoldDB" id="A0A401GL11"/>
<name>A0A401GL11_9APHY</name>
<keyword evidence="2" id="KW-1185">Reference proteome</keyword>